<proteinExistence type="predicted"/>
<name>A0A5J4UYA5_9EUKA</name>
<protein>
    <submittedName>
        <fullName evidence="1">Uncharacterized protein</fullName>
    </submittedName>
</protein>
<dbReference type="Proteomes" id="UP000324800">
    <property type="component" value="Unassembled WGS sequence"/>
</dbReference>
<organism evidence="1 2">
    <name type="scientific">Streblomastix strix</name>
    <dbReference type="NCBI Taxonomy" id="222440"/>
    <lineage>
        <taxon>Eukaryota</taxon>
        <taxon>Metamonada</taxon>
        <taxon>Preaxostyla</taxon>
        <taxon>Oxymonadida</taxon>
        <taxon>Streblomastigidae</taxon>
        <taxon>Streblomastix</taxon>
    </lineage>
</organism>
<comment type="caution">
    <text evidence="1">The sequence shown here is derived from an EMBL/GenBank/DDBJ whole genome shotgun (WGS) entry which is preliminary data.</text>
</comment>
<accession>A0A5J4UYA5</accession>
<gene>
    <name evidence="1" type="ORF">EZS28_029302</name>
</gene>
<reference evidence="1 2" key="1">
    <citation type="submission" date="2019-03" db="EMBL/GenBank/DDBJ databases">
        <title>Single cell metagenomics reveals metabolic interactions within the superorganism composed of flagellate Streblomastix strix and complex community of Bacteroidetes bacteria on its surface.</title>
        <authorList>
            <person name="Treitli S.C."/>
            <person name="Kolisko M."/>
            <person name="Husnik F."/>
            <person name="Keeling P."/>
            <person name="Hampl V."/>
        </authorList>
    </citation>
    <scope>NUCLEOTIDE SEQUENCE [LARGE SCALE GENOMIC DNA]</scope>
    <source>
        <strain evidence="1">ST1C</strain>
    </source>
</reference>
<evidence type="ECO:0000313" key="1">
    <source>
        <dbReference type="EMBL" id="KAA6375170.1"/>
    </source>
</evidence>
<sequence length="658" mass="73873">MSFASSDYLKRLASAQHSDYINSYSQFQEVMQTQTIIAQSFSISKQQFFDQPVTQLTNDGAHYTRAPLAARGTATCSCVQTCQISWQIQIPANTLAIQVNGIKSNGAAGLAQNRQISNYNAIDTGNWITPQTATMKGGIEDTQQKYDDSDDGTDEHIKFWLGFSTACGPFNQIAICKDSQKLWDTSIYAREQAIIASNSLTNECTANSVTVSPLESIVQGKRHCGVFIDIPVHAISVVDAFNYLIPYDIVFSGVMDLNQLNPIFNSFPVLTRNYASLYIQLWMQDFLQDLKVVWLNKYNPVDNVYLAYAMIPPEKPDIIYLKNKADNEYSSYAIRLVNMEGKPNTTTIPTVTISQIKNAKFNELYINNLCFNIENEGVIVNMIRQTRLVNFPTQVLRTQSSNYPASNIADGGGIIQSIMSFANIKSIFFTFVMPQYPTWFFPVLLKNIDLIIDQRHVISSAYPALTQDVCGQMFDCFVDQDVVSASSDLYHSLVFENESIEDKNYPYGIELLEAEGQHRPLSNIFYATTLYKGSKAIKTYYPNKFMLAWKLATDDSFMRGYNSSKIGARTNIQVQLGMTPVNNICTDAAIIPIDLDQNNFSYFTSTRCYPNMKNVKLTPLTHYLCDGIVRIMFDDNPDPQVLSLEVIGEISGSAIRSG</sequence>
<evidence type="ECO:0000313" key="2">
    <source>
        <dbReference type="Proteomes" id="UP000324800"/>
    </source>
</evidence>
<dbReference type="AlphaFoldDB" id="A0A5J4UYA5"/>
<dbReference type="EMBL" id="SNRW01011424">
    <property type="protein sequence ID" value="KAA6375170.1"/>
    <property type="molecule type" value="Genomic_DNA"/>
</dbReference>